<dbReference type="EMBL" id="KB405056">
    <property type="protein sequence ID" value="EMF57393.1"/>
    <property type="molecule type" value="Genomic_DNA"/>
</dbReference>
<proteinExistence type="predicted"/>
<feature type="compositionally biased region" description="Low complexity" evidence="1">
    <location>
        <begin position="32"/>
        <end position="49"/>
    </location>
</feature>
<feature type="region of interest" description="Disordered" evidence="1">
    <location>
        <begin position="30"/>
        <end position="49"/>
    </location>
</feature>
<organism evidence="2 3">
    <name type="scientific">Streptomyces bottropensis ATCC 25435</name>
    <dbReference type="NCBI Taxonomy" id="1054862"/>
    <lineage>
        <taxon>Bacteria</taxon>
        <taxon>Bacillati</taxon>
        <taxon>Actinomycetota</taxon>
        <taxon>Actinomycetes</taxon>
        <taxon>Kitasatosporales</taxon>
        <taxon>Streptomycetaceae</taxon>
        <taxon>Streptomyces</taxon>
    </lineage>
</organism>
<dbReference type="Proteomes" id="UP000030760">
    <property type="component" value="Unassembled WGS sequence"/>
</dbReference>
<accession>M3F6Z2</accession>
<evidence type="ECO:0000313" key="3">
    <source>
        <dbReference type="Proteomes" id="UP000030760"/>
    </source>
</evidence>
<gene>
    <name evidence="2" type="ORF">SBD_0065</name>
</gene>
<evidence type="ECO:0000313" key="2">
    <source>
        <dbReference type="EMBL" id="EMF57393.1"/>
    </source>
</evidence>
<name>M3F6Z2_9ACTN</name>
<dbReference type="RefSeq" id="WP_005473469.1">
    <property type="nucleotide sequence ID" value="NZ_KB405056.1"/>
</dbReference>
<protein>
    <submittedName>
        <fullName evidence="2">Uncharacterized protein</fullName>
    </submittedName>
</protein>
<evidence type="ECO:0000256" key="1">
    <source>
        <dbReference type="SAM" id="MobiDB-lite"/>
    </source>
</evidence>
<dbReference type="AlphaFoldDB" id="M3F6Z2"/>
<sequence length="65" mass="6723">MSAGDPVEATVSWQDLDAGQAYLGLVEHGDGTRTVGTTPLTVTPQPRARAAVRARLVPPGTGPVR</sequence>
<dbReference type="GeneID" id="96268347"/>
<reference evidence="3" key="1">
    <citation type="journal article" date="2013" name="Genome Announc.">
        <title>Draft Genome Sequence of Streptomyces bottropensis ATCC 25435, a Bottromycin-Producing Actinomycete.</title>
        <authorList>
            <person name="Zhang H."/>
            <person name="Zhou W."/>
            <person name="Zhuang Y."/>
            <person name="Liang X."/>
            <person name="Liu T."/>
        </authorList>
    </citation>
    <scope>NUCLEOTIDE SEQUENCE [LARGE SCALE GENOMIC DNA]</scope>
    <source>
        <strain evidence="3">ATCC 25435</strain>
    </source>
</reference>